<dbReference type="Proteomes" id="UP000192359">
    <property type="component" value="Unassembled WGS sequence"/>
</dbReference>
<evidence type="ECO:0000313" key="3">
    <source>
        <dbReference type="Proteomes" id="UP000192359"/>
    </source>
</evidence>
<keyword evidence="3" id="KW-1185">Reference proteome</keyword>
<reference evidence="2 3" key="1">
    <citation type="submission" date="2016-05" db="EMBL/GenBank/DDBJ databases">
        <title>Draft genome sequence of a porcine commensal Rothia nasimurium.</title>
        <authorList>
            <person name="Gaiser R.A."/>
            <person name="Van Baarlen P."/>
            <person name="Wells J.M."/>
        </authorList>
    </citation>
    <scope>NUCLEOTIDE SEQUENCE [LARGE SCALE GENOMIC DNA]</scope>
    <source>
        <strain evidence="2 3">PT-32</strain>
    </source>
</reference>
<evidence type="ECO:0000313" key="2">
    <source>
        <dbReference type="EMBL" id="ORC18788.1"/>
    </source>
</evidence>
<dbReference type="OrthoDB" id="3215237at2"/>
<feature type="region of interest" description="Disordered" evidence="1">
    <location>
        <begin position="352"/>
        <end position="405"/>
    </location>
</feature>
<gene>
    <name evidence="2" type="ORF">A7979_11515</name>
</gene>
<comment type="caution">
    <text evidence="2">The sequence shown here is derived from an EMBL/GenBank/DDBJ whole genome shotgun (WGS) entry which is preliminary data.</text>
</comment>
<sequence>MAEYSRNHSDNNRGGYKKNKDRNSSRSYRSDRSDRKEGGYTKREGDRPYGEKKKLFNKNRGGGKRFDDRKNNGNGRGEGSFNRKDRNFSSEAKNPSGDYRPSKNAPEIDTDVTGKELENWTLRALRQLEPQNADTVAKHLVMVGRYLDIDPDFALEHAIAASKRAGRIGIVREVVGIAAYAAENFELTLRELRTHRRISGANDHLALLVDSERALGRIEKALTLAEEAKNDDVPAAVRSEVAIVVSGIYQDRGELKKAIKTLEIPELNPKRGFDYSPRLFRAYADLLQQDGRAKEAARWGRLALMTEAALGQGDFVEPEIFDIFTEQELLEPEESSVDLEAAETKAGVAAEAGVAEEPLTTDEDETIFDAAEPAPTSETVVGEEQTEEENLSELAPATNESTEGA</sequence>
<name>A0A1Y1RQJ0_9MICC</name>
<dbReference type="Gene3D" id="1.25.40.10">
    <property type="entry name" value="Tetratricopeptide repeat domain"/>
    <property type="match status" value="1"/>
</dbReference>
<proteinExistence type="predicted"/>
<dbReference type="InterPro" id="IPR011990">
    <property type="entry name" value="TPR-like_helical_dom_sf"/>
</dbReference>
<evidence type="ECO:0008006" key="4">
    <source>
        <dbReference type="Google" id="ProtNLM"/>
    </source>
</evidence>
<feature type="compositionally biased region" description="Basic and acidic residues" evidence="1">
    <location>
        <begin position="1"/>
        <end position="11"/>
    </location>
</feature>
<dbReference type="RefSeq" id="WP_083091830.1">
    <property type="nucleotide sequence ID" value="NZ_LXWF01000024.1"/>
</dbReference>
<feature type="compositionally biased region" description="Basic and acidic residues" evidence="1">
    <location>
        <begin position="21"/>
        <end position="54"/>
    </location>
</feature>
<protein>
    <recommendedName>
        <fullName evidence="4">Tetratricopeptide repeat protein</fullName>
    </recommendedName>
</protein>
<evidence type="ECO:0000256" key="1">
    <source>
        <dbReference type="SAM" id="MobiDB-lite"/>
    </source>
</evidence>
<accession>A0A1Y1RQJ0</accession>
<organism evidence="2 3">
    <name type="scientific">Rothia nasimurium</name>
    <dbReference type="NCBI Taxonomy" id="85336"/>
    <lineage>
        <taxon>Bacteria</taxon>
        <taxon>Bacillati</taxon>
        <taxon>Actinomycetota</taxon>
        <taxon>Actinomycetes</taxon>
        <taxon>Micrococcales</taxon>
        <taxon>Micrococcaceae</taxon>
        <taxon>Rothia</taxon>
    </lineage>
</organism>
<feature type="region of interest" description="Disordered" evidence="1">
    <location>
        <begin position="1"/>
        <end position="112"/>
    </location>
</feature>
<dbReference type="AlphaFoldDB" id="A0A1Y1RQJ0"/>
<dbReference type="EMBL" id="LXWF01000024">
    <property type="protein sequence ID" value="ORC18788.1"/>
    <property type="molecule type" value="Genomic_DNA"/>
</dbReference>